<keyword evidence="3" id="KW-1185">Reference proteome</keyword>
<evidence type="ECO:0000256" key="1">
    <source>
        <dbReference type="SAM" id="SignalP"/>
    </source>
</evidence>
<dbReference type="eggNOG" id="COG4704">
    <property type="taxonomic scope" value="Bacteria"/>
</dbReference>
<proteinExistence type="predicted"/>
<evidence type="ECO:0000313" key="2">
    <source>
        <dbReference type="EMBL" id="EZH74227.1"/>
    </source>
</evidence>
<evidence type="ECO:0000313" key="3">
    <source>
        <dbReference type="Proteomes" id="UP000023541"/>
    </source>
</evidence>
<dbReference type="STRING" id="1317122.ATO12_15285"/>
<dbReference type="AlphaFoldDB" id="A0A023BW14"/>
<dbReference type="RefSeq" id="WP_034241817.1">
    <property type="nucleotide sequence ID" value="NZ_AQRA01000004.1"/>
</dbReference>
<comment type="caution">
    <text evidence="2">The sequence shown here is derived from an EMBL/GenBank/DDBJ whole genome shotgun (WGS) entry which is preliminary data.</text>
</comment>
<dbReference type="Pfam" id="PF09912">
    <property type="entry name" value="DUF2141"/>
    <property type="match status" value="1"/>
</dbReference>
<gene>
    <name evidence="2" type="ORF">ATO12_15285</name>
</gene>
<dbReference type="InterPro" id="IPR018673">
    <property type="entry name" value="DUF2141"/>
</dbReference>
<dbReference type="EMBL" id="AQRA01000004">
    <property type="protein sequence ID" value="EZH74227.1"/>
    <property type="molecule type" value="Genomic_DNA"/>
</dbReference>
<feature type="signal peptide" evidence="1">
    <location>
        <begin position="1"/>
        <end position="19"/>
    </location>
</feature>
<protein>
    <recommendedName>
        <fullName evidence="4">DUF2141 domain-containing protein</fullName>
    </recommendedName>
</protein>
<name>A0A023BW14_9FLAO</name>
<dbReference type="Proteomes" id="UP000023541">
    <property type="component" value="Unassembled WGS sequence"/>
</dbReference>
<keyword evidence="1" id="KW-0732">Signal</keyword>
<organism evidence="2 3">
    <name type="scientific">Aquimarina atlantica</name>
    <dbReference type="NCBI Taxonomy" id="1317122"/>
    <lineage>
        <taxon>Bacteria</taxon>
        <taxon>Pseudomonadati</taxon>
        <taxon>Bacteroidota</taxon>
        <taxon>Flavobacteriia</taxon>
        <taxon>Flavobacteriales</taxon>
        <taxon>Flavobacteriaceae</taxon>
        <taxon>Aquimarina</taxon>
    </lineage>
</organism>
<dbReference type="OrthoDB" id="9788332at2"/>
<accession>A0A023BW14</accession>
<evidence type="ECO:0008006" key="4">
    <source>
        <dbReference type="Google" id="ProtNLM"/>
    </source>
</evidence>
<reference evidence="2 3" key="1">
    <citation type="submission" date="2014-04" db="EMBL/GenBank/DDBJ databases">
        <title>Aquimarina sp. 22II-S11-z7 Genome Sequencing.</title>
        <authorList>
            <person name="Lai Q."/>
        </authorList>
    </citation>
    <scope>NUCLEOTIDE SEQUENCE [LARGE SCALE GENOMIC DNA]</scope>
    <source>
        <strain evidence="2 3">22II-S11-z7</strain>
    </source>
</reference>
<feature type="chain" id="PRO_5001515894" description="DUF2141 domain-containing protein" evidence="1">
    <location>
        <begin position="20"/>
        <end position="140"/>
    </location>
</feature>
<sequence>MKTLALLAALLVSNFLLHAQEKTKGVTITVTVPNITSSEGEVLFGLYDENTFMKAAPIKGEKSTIVDGVAKVTFSNVPEGVFAITCFHDVNGNNRMDFEPGGMPKEDYGVSNNNMSYGPPQWNEAKFEVNSENLELEIRM</sequence>